<dbReference type="EMBL" id="JANF02000027">
    <property type="protein sequence ID" value="KER37280.1"/>
    <property type="molecule type" value="Genomic_DNA"/>
</dbReference>
<dbReference type="Proteomes" id="UP000028135">
    <property type="component" value="Unassembled WGS sequence"/>
</dbReference>
<sequence>MDHDTALEQDKAAENDQRLAKVHERALKRFDATALPQMEMRAEALICRRFISIPGAMWDGPWGEQFENSIKVEIDKISRRVDKLVQDYRENRIVPDFRPAGGESDEDTASTLDGMHRADDHHFKAQQARDNAFEEAQGGGFGAYRLTNELADPYDKDSDAQRINPGLLIADADQRVFFDINAKLYDKTDARFAFVLTAYSREAFAEEYGDEFATDWPENRLLVQYGWYQPDMVIVAEYYEKVDKDENLYVLTHKLLDDEERFWASEITPEELEDRRAQGWEIKTKRRKRCRIMKYTMSGAEVLVDHGPIAGDRIPIVPVYHKRWFVDNMERFRGAVSKRMDAQRIYNAKVSKLAETDSLSPNETPVYTPQQIAGHEQMWEDANINRSPYLLVNPLIDEATGQIVQTGAIDRVTPPTLAPVTAALMQIASGDLTDEDQDVDEVKANTSAEAMDIAATRVDAKSGIPLDNMRQSVQCEGEIYLGMSREVYWEPGREVDTMDEEGGDGSAILHEPFTDKQGVYRIRNDIARGKYKVVCSVTEATATRRDKTVKSCLNTATVAQAAGDTELATVATLTAVMNQDGEGMTDLQAYARKRLVSMGVVAPNEEEQRQMEEAAASEQPDATQQALLAQAQEFEASAALKVAQTGKAEADTALSKAKAVETLASAGQKAAQTGQTVAQTQMAGMEAANDTARSKGGDPDLGRVEGPRIRLGRDLPTDFAA</sequence>
<dbReference type="Pfam" id="PF16510">
    <property type="entry name" value="P22_portal"/>
    <property type="match status" value="1"/>
</dbReference>
<evidence type="ECO:0000313" key="3">
    <source>
        <dbReference type="Proteomes" id="UP000028135"/>
    </source>
</evidence>
<evidence type="ECO:0008006" key="4">
    <source>
        <dbReference type="Google" id="ProtNLM"/>
    </source>
</evidence>
<accession>A0A8E1C3H6</accession>
<gene>
    <name evidence="2" type="ORF">AL00_06315</name>
</gene>
<dbReference type="AlphaFoldDB" id="A0A8E1C3H6"/>
<feature type="region of interest" description="Disordered" evidence="1">
    <location>
        <begin position="681"/>
        <end position="721"/>
    </location>
</feature>
<evidence type="ECO:0000256" key="1">
    <source>
        <dbReference type="SAM" id="MobiDB-lite"/>
    </source>
</evidence>
<proteinExistence type="predicted"/>
<dbReference type="InterPro" id="IPR032427">
    <property type="entry name" value="P22_portal"/>
</dbReference>
<name>A0A8E1C3H6_9SPHN</name>
<comment type="caution">
    <text evidence="2">The sequence shown here is derived from an EMBL/GenBank/DDBJ whole genome shotgun (WGS) entry which is preliminary data.</text>
</comment>
<dbReference type="RefSeq" id="WP_020820810.1">
    <property type="nucleotide sequence ID" value="NZ_JANF02000027.1"/>
</dbReference>
<protein>
    <recommendedName>
        <fullName evidence="4">Portal protein</fullName>
    </recommendedName>
</protein>
<organism evidence="2 3">
    <name type="scientific">Sphingobium indicum F2</name>
    <dbReference type="NCBI Taxonomy" id="1450518"/>
    <lineage>
        <taxon>Bacteria</taxon>
        <taxon>Pseudomonadati</taxon>
        <taxon>Pseudomonadota</taxon>
        <taxon>Alphaproteobacteria</taxon>
        <taxon>Sphingomonadales</taxon>
        <taxon>Sphingomonadaceae</taxon>
        <taxon>Sphingobium</taxon>
    </lineage>
</organism>
<evidence type="ECO:0000313" key="2">
    <source>
        <dbReference type="EMBL" id="KER37280.1"/>
    </source>
</evidence>
<feature type="compositionally biased region" description="Basic and acidic residues" evidence="1">
    <location>
        <begin position="692"/>
        <end position="721"/>
    </location>
</feature>
<dbReference type="Gene3D" id="1.10.1740.160">
    <property type="match status" value="1"/>
</dbReference>
<dbReference type="Gene3D" id="6.10.280.90">
    <property type="match status" value="1"/>
</dbReference>
<reference evidence="2 3" key="1">
    <citation type="submission" date="2014-05" db="EMBL/GenBank/DDBJ databases">
        <title>Genome Announcement of Sphingobium lucknowense F2.</title>
        <authorList>
            <person name="Lal R."/>
            <person name="Negi V."/>
            <person name="Lata P."/>
            <person name="Sangwan N."/>
            <person name="Gupta S.K."/>
            <person name="Rao D.L.N."/>
            <person name="Das S."/>
        </authorList>
    </citation>
    <scope>NUCLEOTIDE SEQUENCE [LARGE SCALE GENOMIC DNA]</scope>
    <source>
        <strain evidence="2 3">F2</strain>
    </source>
</reference>